<evidence type="ECO:0000256" key="1">
    <source>
        <dbReference type="ARBA" id="ARBA00001947"/>
    </source>
</evidence>
<dbReference type="GO" id="GO:0008237">
    <property type="term" value="F:metallopeptidase activity"/>
    <property type="evidence" value="ECO:0007669"/>
    <property type="project" value="UniProtKB-KW"/>
</dbReference>
<evidence type="ECO:0000313" key="7">
    <source>
        <dbReference type="Proteomes" id="UP000284731"/>
    </source>
</evidence>
<keyword evidence="3" id="KW-0645">Protease</keyword>
<accession>A0A412PCI0</accession>
<evidence type="ECO:0000313" key="6">
    <source>
        <dbReference type="EMBL" id="RGT54914.1"/>
    </source>
</evidence>
<dbReference type="InterPro" id="IPR050072">
    <property type="entry name" value="Peptidase_M20A"/>
</dbReference>
<keyword evidence="4" id="KW-0862">Zinc</keyword>
<keyword evidence="6" id="KW-0378">Hydrolase</keyword>
<dbReference type="Gene3D" id="3.40.630.10">
    <property type="entry name" value="Zn peptidases"/>
    <property type="match status" value="2"/>
</dbReference>
<evidence type="ECO:0000256" key="4">
    <source>
        <dbReference type="ARBA" id="ARBA00022833"/>
    </source>
</evidence>
<reference evidence="6 7" key="1">
    <citation type="submission" date="2018-08" db="EMBL/GenBank/DDBJ databases">
        <title>A genome reference for cultivated species of the human gut microbiota.</title>
        <authorList>
            <person name="Zou Y."/>
            <person name="Xue W."/>
            <person name="Luo G."/>
        </authorList>
    </citation>
    <scope>NUCLEOTIDE SEQUENCE [LARGE SCALE GENOMIC DNA]</scope>
    <source>
        <strain evidence="6 7">AF18-46</strain>
    </source>
</reference>
<dbReference type="NCBIfam" id="TIGR01887">
    <property type="entry name" value="dipeptidaselike"/>
    <property type="match status" value="1"/>
</dbReference>
<evidence type="ECO:0000256" key="2">
    <source>
        <dbReference type="ARBA" id="ARBA00006247"/>
    </source>
</evidence>
<comment type="cofactor">
    <cofactor evidence="1">
        <name>Zn(2+)</name>
        <dbReference type="ChEBI" id="CHEBI:29105"/>
    </cofactor>
</comment>
<dbReference type="GO" id="GO:0006508">
    <property type="term" value="P:proteolysis"/>
    <property type="evidence" value="ECO:0007669"/>
    <property type="project" value="UniProtKB-KW"/>
</dbReference>
<comment type="similarity">
    <text evidence="2">Belongs to the peptidase M20A family.</text>
</comment>
<proteinExistence type="inferred from homology"/>
<name>A0A412PCI0_9FIRM</name>
<dbReference type="GO" id="GO:0008270">
    <property type="term" value="F:zinc ion binding"/>
    <property type="evidence" value="ECO:0007669"/>
    <property type="project" value="InterPro"/>
</dbReference>
<dbReference type="GO" id="GO:0006526">
    <property type="term" value="P:L-arginine biosynthetic process"/>
    <property type="evidence" value="ECO:0007669"/>
    <property type="project" value="TreeGrafter"/>
</dbReference>
<dbReference type="PANTHER" id="PTHR43808:SF31">
    <property type="entry name" value="N-ACETYL-L-CITRULLINE DEACETYLASE"/>
    <property type="match status" value="1"/>
</dbReference>
<dbReference type="Proteomes" id="UP000284731">
    <property type="component" value="Unassembled WGS sequence"/>
</dbReference>
<dbReference type="GO" id="GO:0008777">
    <property type="term" value="F:acetylornithine deacetylase activity"/>
    <property type="evidence" value="ECO:0007669"/>
    <property type="project" value="TreeGrafter"/>
</dbReference>
<sequence>MNKEEIFAQVERRKQDMIDDICTMVQIDSRRGEPQEKKPFGIGPANALEKALEICRREGLPTKNVDGYMGYGSFGDSEEYIGIFGHVDVVEVGDGWIDPPFSAAIHDGKIWGRGALDDKGPLFAAMYGMLALKDLGIQPKTAIHIIFGTNEETGMEDMHYFLKHEEKPLVGFTPDNKFPAIYGERGRAVIEVWGDEQKVIEFANEYFMNANVNGDRLGIAVKDEHFGEMKIRNKLLLHAKDKMGIRFSLSYPTCDMDKIMQQIQIKAVDLEVRLVSNSPVVLHHKNSWLVKTMQKAYEEATDTSAQPTTTTGGTYAHVCDSIIPYGPSFPGQNGIAHQPNEWVNIDDLVACAKIYAWTLYKLCTEQIPENPLEEEKL</sequence>
<evidence type="ECO:0000256" key="5">
    <source>
        <dbReference type="ARBA" id="ARBA00023049"/>
    </source>
</evidence>
<gene>
    <name evidence="6" type="ORF">DWX20_07020</name>
</gene>
<dbReference type="EMBL" id="QRWX01000003">
    <property type="protein sequence ID" value="RGT54914.1"/>
    <property type="molecule type" value="Genomic_DNA"/>
</dbReference>
<dbReference type="SUPFAM" id="SSF53187">
    <property type="entry name" value="Zn-dependent exopeptidases"/>
    <property type="match status" value="1"/>
</dbReference>
<evidence type="ECO:0000256" key="3">
    <source>
        <dbReference type="ARBA" id="ARBA00022670"/>
    </source>
</evidence>
<dbReference type="Pfam" id="PF01546">
    <property type="entry name" value="Peptidase_M20"/>
    <property type="match status" value="1"/>
</dbReference>
<comment type="caution">
    <text evidence="6">The sequence shown here is derived from an EMBL/GenBank/DDBJ whole genome shotgun (WGS) entry which is preliminary data.</text>
</comment>
<dbReference type="InterPro" id="IPR002933">
    <property type="entry name" value="Peptidase_M20"/>
</dbReference>
<organism evidence="6 7">
    <name type="scientific">Solobacterium moorei</name>
    <dbReference type="NCBI Taxonomy" id="102148"/>
    <lineage>
        <taxon>Bacteria</taxon>
        <taxon>Bacillati</taxon>
        <taxon>Bacillota</taxon>
        <taxon>Erysipelotrichia</taxon>
        <taxon>Erysipelotrichales</taxon>
        <taxon>Erysipelotrichaceae</taxon>
        <taxon>Solobacterium</taxon>
    </lineage>
</organism>
<protein>
    <submittedName>
        <fullName evidence="6">M20/M25/M40 family metallo-hydrolase</fullName>
    </submittedName>
</protein>
<dbReference type="GO" id="GO:0016805">
    <property type="term" value="F:dipeptidase activity"/>
    <property type="evidence" value="ECO:0007669"/>
    <property type="project" value="InterPro"/>
</dbReference>
<keyword evidence="5" id="KW-0482">Metalloprotease</keyword>
<dbReference type="RefSeq" id="WP_118764976.1">
    <property type="nucleotide sequence ID" value="NZ_CABJCF010000003.1"/>
</dbReference>
<dbReference type="PANTHER" id="PTHR43808">
    <property type="entry name" value="ACETYLORNITHINE DEACETYLASE"/>
    <property type="match status" value="1"/>
</dbReference>
<dbReference type="InterPro" id="IPR010964">
    <property type="entry name" value="M20A_pepV-rel"/>
</dbReference>
<dbReference type="AlphaFoldDB" id="A0A412PCI0"/>